<dbReference type="AlphaFoldDB" id="A0A927GFA1"/>
<evidence type="ECO:0000313" key="2">
    <source>
        <dbReference type="EMBL" id="MBD2755619.1"/>
    </source>
</evidence>
<name>A0A927GFA1_9BACT</name>
<evidence type="ECO:0000259" key="1">
    <source>
        <dbReference type="Pfam" id="PF02627"/>
    </source>
</evidence>
<reference evidence="2" key="1">
    <citation type="submission" date="2020-09" db="EMBL/GenBank/DDBJ databases">
        <authorList>
            <person name="Kim M.K."/>
        </authorList>
    </citation>
    <scope>NUCLEOTIDE SEQUENCE</scope>
    <source>
        <strain evidence="2">BT704</strain>
    </source>
</reference>
<dbReference type="InterPro" id="IPR010195">
    <property type="entry name" value="Uncharacterised_peroxidase-rel"/>
</dbReference>
<dbReference type="PANTHER" id="PTHR35446:SF2">
    <property type="entry name" value="CARBOXYMUCONOLACTONE DECARBOXYLASE-LIKE DOMAIN-CONTAINING PROTEIN"/>
    <property type="match status" value="1"/>
</dbReference>
<dbReference type="InterPro" id="IPR029032">
    <property type="entry name" value="AhpD-like"/>
</dbReference>
<comment type="caution">
    <text evidence="2">The sequence shown here is derived from an EMBL/GenBank/DDBJ whole genome shotgun (WGS) entry which is preliminary data.</text>
</comment>
<sequence>MAHIQLPEGLPGIRGPMAFSPETTKPLNLLVDQLLWSADNTLSQGERELIATYVSSENDCQYCQTIHGAIASQWLGDTDWSLVQQVKQNPETAPISEKMKALLAIAGSVQKGGKHVTPEQIERAKSVGATDKEIHDTVLIAAAFCMFNRYVDGLATWMPDDPSFFRQRAVLVCENGYSAANPKPV</sequence>
<organism evidence="2 3">
    <name type="scientific">Spirosoma validum</name>
    <dbReference type="NCBI Taxonomy" id="2771355"/>
    <lineage>
        <taxon>Bacteria</taxon>
        <taxon>Pseudomonadati</taxon>
        <taxon>Bacteroidota</taxon>
        <taxon>Cytophagia</taxon>
        <taxon>Cytophagales</taxon>
        <taxon>Cytophagaceae</taxon>
        <taxon>Spirosoma</taxon>
    </lineage>
</organism>
<accession>A0A927GFA1</accession>
<dbReference type="Gene3D" id="1.20.1290.10">
    <property type="entry name" value="AhpD-like"/>
    <property type="match status" value="1"/>
</dbReference>
<keyword evidence="2" id="KW-0575">Peroxidase</keyword>
<proteinExistence type="predicted"/>
<dbReference type="EMBL" id="JACXAA010000009">
    <property type="protein sequence ID" value="MBD2755619.1"/>
    <property type="molecule type" value="Genomic_DNA"/>
</dbReference>
<gene>
    <name evidence="2" type="ORF">IC230_22135</name>
</gene>
<dbReference type="RefSeq" id="WP_191041249.1">
    <property type="nucleotide sequence ID" value="NZ_JACXAA010000009.1"/>
</dbReference>
<feature type="domain" description="Carboxymuconolactone decarboxylase-like" evidence="1">
    <location>
        <begin position="21"/>
        <end position="71"/>
    </location>
</feature>
<dbReference type="InterPro" id="IPR003779">
    <property type="entry name" value="CMD-like"/>
</dbReference>
<keyword evidence="2" id="KW-0560">Oxidoreductase</keyword>
<dbReference type="GO" id="GO:0051920">
    <property type="term" value="F:peroxiredoxin activity"/>
    <property type="evidence" value="ECO:0007669"/>
    <property type="project" value="InterPro"/>
</dbReference>
<dbReference type="NCBIfam" id="TIGR01926">
    <property type="entry name" value="peroxid_rel"/>
    <property type="match status" value="1"/>
</dbReference>
<dbReference type="PANTHER" id="PTHR35446">
    <property type="entry name" value="SI:CH211-175M2.5"/>
    <property type="match status" value="1"/>
</dbReference>
<protein>
    <submittedName>
        <fullName evidence="2">Peroxidase-related enzyme</fullName>
    </submittedName>
</protein>
<dbReference type="Proteomes" id="UP000653797">
    <property type="component" value="Unassembled WGS sequence"/>
</dbReference>
<dbReference type="Pfam" id="PF02627">
    <property type="entry name" value="CMD"/>
    <property type="match status" value="1"/>
</dbReference>
<dbReference type="SUPFAM" id="SSF69118">
    <property type="entry name" value="AhpD-like"/>
    <property type="match status" value="1"/>
</dbReference>
<evidence type="ECO:0000313" key="3">
    <source>
        <dbReference type="Proteomes" id="UP000653797"/>
    </source>
</evidence>
<keyword evidence="3" id="KW-1185">Reference proteome</keyword>